<organism evidence="2 3">
    <name type="scientific">Dendrothele bispora (strain CBS 962.96)</name>
    <dbReference type="NCBI Taxonomy" id="1314807"/>
    <lineage>
        <taxon>Eukaryota</taxon>
        <taxon>Fungi</taxon>
        <taxon>Dikarya</taxon>
        <taxon>Basidiomycota</taxon>
        <taxon>Agaricomycotina</taxon>
        <taxon>Agaricomycetes</taxon>
        <taxon>Agaricomycetidae</taxon>
        <taxon>Agaricales</taxon>
        <taxon>Agaricales incertae sedis</taxon>
        <taxon>Dendrothele</taxon>
    </lineage>
</organism>
<name>A0A4S8M987_DENBC</name>
<gene>
    <name evidence="2" type="ORF">K435DRAFT_856062</name>
</gene>
<dbReference type="EMBL" id="ML179126">
    <property type="protein sequence ID" value="THU98952.1"/>
    <property type="molecule type" value="Genomic_DNA"/>
</dbReference>
<reference evidence="2 3" key="1">
    <citation type="journal article" date="2019" name="Nat. Ecol. Evol.">
        <title>Megaphylogeny resolves global patterns of mushroom evolution.</title>
        <authorList>
            <person name="Varga T."/>
            <person name="Krizsan K."/>
            <person name="Foldi C."/>
            <person name="Dima B."/>
            <person name="Sanchez-Garcia M."/>
            <person name="Sanchez-Ramirez S."/>
            <person name="Szollosi G.J."/>
            <person name="Szarkandi J.G."/>
            <person name="Papp V."/>
            <person name="Albert L."/>
            <person name="Andreopoulos W."/>
            <person name="Angelini C."/>
            <person name="Antonin V."/>
            <person name="Barry K.W."/>
            <person name="Bougher N.L."/>
            <person name="Buchanan P."/>
            <person name="Buyck B."/>
            <person name="Bense V."/>
            <person name="Catcheside P."/>
            <person name="Chovatia M."/>
            <person name="Cooper J."/>
            <person name="Damon W."/>
            <person name="Desjardin D."/>
            <person name="Finy P."/>
            <person name="Geml J."/>
            <person name="Haridas S."/>
            <person name="Hughes K."/>
            <person name="Justo A."/>
            <person name="Karasinski D."/>
            <person name="Kautmanova I."/>
            <person name="Kiss B."/>
            <person name="Kocsube S."/>
            <person name="Kotiranta H."/>
            <person name="LaButti K.M."/>
            <person name="Lechner B.E."/>
            <person name="Liimatainen K."/>
            <person name="Lipzen A."/>
            <person name="Lukacs Z."/>
            <person name="Mihaltcheva S."/>
            <person name="Morgado L.N."/>
            <person name="Niskanen T."/>
            <person name="Noordeloos M.E."/>
            <person name="Ohm R.A."/>
            <person name="Ortiz-Santana B."/>
            <person name="Ovrebo C."/>
            <person name="Racz N."/>
            <person name="Riley R."/>
            <person name="Savchenko A."/>
            <person name="Shiryaev A."/>
            <person name="Soop K."/>
            <person name="Spirin V."/>
            <person name="Szebenyi C."/>
            <person name="Tomsovsky M."/>
            <person name="Tulloss R.E."/>
            <person name="Uehling J."/>
            <person name="Grigoriev I.V."/>
            <person name="Vagvolgyi C."/>
            <person name="Papp T."/>
            <person name="Martin F.M."/>
            <person name="Miettinen O."/>
            <person name="Hibbett D.S."/>
            <person name="Nagy L.G."/>
        </authorList>
    </citation>
    <scope>NUCLEOTIDE SEQUENCE [LARGE SCALE GENOMIC DNA]</scope>
    <source>
        <strain evidence="2 3">CBS 962.96</strain>
    </source>
</reference>
<feature type="compositionally biased region" description="Polar residues" evidence="1">
    <location>
        <begin position="674"/>
        <end position="698"/>
    </location>
</feature>
<feature type="region of interest" description="Disordered" evidence="1">
    <location>
        <begin position="154"/>
        <end position="283"/>
    </location>
</feature>
<keyword evidence="3" id="KW-1185">Reference proteome</keyword>
<feature type="compositionally biased region" description="Basic and acidic residues" evidence="1">
    <location>
        <begin position="154"/>
        <end position="174"/>
    </location>
</feature>
<proteinExistence type="predicted"/>
<dbReference type="AlphaFoldDB" id="A0A4S8M987"/>
<feature type="compositionally biased region" description="Polar residues" evidence="1">
    <location>
        <begin position="642"/>
        <end position="661"/>
    </location>
</feature>
<feature type="compositionally biased region" description="Polar residues" evidence="1">
    <location>
        <begin position="728"/>
        <end position="737"/>
    </location>
</feature>
<protein>
    <submittedName>
        <fullName evidence="2">Uncharacterized protein</fullName>
    </submittedName>
</protein>
<accession>A0A4S8M987</accession>
<dbReference type="Proteomes" id="UP000297245">
    <property type="component" value="Unassembled WGS sequence"/>
</dbReference>
<feature type="region of interest" description="Disordered" evidence="1">
    <location>
        <begin position="1"/>
        <end position="57"/>
    </location>
</feature>
<dbReference type="OrthoDB" id="3129879at2759"/>
<evidence type="ECO:0000256" key="1">
    <source>
        <dbReference type="SAM" id="MobiDB-lite"/>
    </source>
</evidence>
<feature type="compositionally biased region" description="Low complexity" evidence="1">
    <location>
        <begin position="1"/>
        <end position="24"/>
    </location>
</feature>
<evidence type="ECO:0000313" key="3">
    <source>
        <dbReference type="Proteomes" id="UP000297245"/>
    </source>
</evidence>
<evidence type="ECO:0000313" key="2">
    <source>
        <dbReference type="EMBL" id="THU98952.1"/>
    </source>
</evidence>
<feature type="compositionally biased region" description="Basic and acidic residues" evidence="1">
    <location>
        <begin position="620"/>
        <end position="634"/>
    </location>
</feature>
<sequence length="744" mass="83298">MSRQPPQRPSQNRPHGSSTSSQTGTGTGGGGHPPPPPTSEPSSTQDATMDAPPNQHQWTFDTWTGMLVHNTDCPTCNAYRQHVMRHADRREPSLEAARVERESHFVAMGSVNLLRDIADRNREVVDLEREVGRLRRERDDARWWRSELERRLEERDRAPPTDQQRRSPRREMTRSSRRSASPRRFGGRNESSCSERRRTPPPTRNPAPEPMVLDPIPQQTQQTAPHPIERAMAGSSEESEDEDSEEEKRKKRRKLPKPPKLPNRATAKPRTNHPGTASDMVVPNDQRLVMRAPTMSQLAGLGRPASSSGPFTFKGVNTVAEAQQVLTAAETPGNWGALHQAQRVVAVTAIMNHDGRPIPPGAAHITQHWRRPRWLQDAQSLRATYEDDDCADFTFGVLPAVPQRQSTDPIREQAPWIALYASPWTHTGVHVSTGFQVDLVTLMGNNLFRMLHPRSGRPARQRFMYMFVELASQPFLYEQLLQHWNVTVATRESLQPVSSHEVMAAGGRFSMESLVRELARRGITAERMNSINDWGIQFLADAINVFPEAEAFWRQLQWTASHRLRDFGRPPVRTLEFNRNWSPPEEWNLAERGEQMAQERLHCISLNGQTTRGTRRFRQKAGENRQLARTEKFSVQHITPAPSRSTPVQHSAPTTNTSASGMDTLEQPPVPQNAPASTESTSVQQSASAPLSSTTAQHPNLGFPSSSTTEMPPPGTEEPNPDADMADATTQGGTTVNPEGLDET</sequence>
<feature type="compositionally biased region" description="Pro residues" evidence="1">
    <location>
        <begin position="200"/>
        <end position="209"/>
    </location>
</feature>
<feature type="region of interest" description="Disordered" evidence="1">
    <location>
        <begin position="608"/>
        <end position="744"/>
    </location>
</feature>